<evidence type="ECO:0000313" key="1">
    <source>
        <dbReference type="EMBL" id="KAJ7686558.1"/>
    </source>
</evidence>
<organism evidence="1 2">
    <name type="scientific">Mycena rosella</name>
    <name type="common">Pink bonnet</name>
    <name type="synonym">Agaricus rosellus</name>
    <dbReference type="NCBI Taxonomy" id="1033263"/>
    <lineage>
        <taxon>Eukaryota</taxon>
        <taxon>Fungi</taxon>
        <taxon>Dikarya</taxon>
        <taxon>Basidiomycota</taxon>
        <taxon>Agaricomycotina</taxon>
        <taxon>Agaricomycetes</taxon>
        <taxon>Agaricomycetidae</taxon>
        <taxon>Agaricales</taxon>
        <taxon>Marasmiineae</taxon>
        <taxon>Mycenaceae</taxon>
        <taxon>Mycena</taxon>
    </lineage>
</organism>
<accession>A0AAD7GBG1</accession>
<dbReference type="AlphaFoldDB" id="A0AAD7GBG1"/>
<sequence>MTSGHVLFFTTTDGNSKLREEIEDKCAGGYPQNICLSLNGGLDPDDLRGWLYQYETGLKVQLKDEERNIIEITTGNVPLLLSMVFRAVKPGDSFNKTHLRLDVDVHGQSSPFLQELMKQWPENLNIPDMRQLLLAAMNNNR</sequence>
<name>A0AAD7GBG1_MYCRO</name>
<evidence type="ECO:0000313" key="2">
    <source>
        <dbReference type="Proteomes" id="UP001221757"/>
    </source>
</evidence>
<reference evidence="1" key="1">
    <citation type="submission" date="2023-03" db="EMBL/GenBank/DDBJ databases">
        <title>Massive genome expansion in bonnet fungi (Mycena s.s.) driven by repeated elements and novel gene families across ecological guilds.</title>
        <authorList>
            <consortium name="Lawrence Berkeley National Laboratory"/>
            <person name="Harder C.B."/>
            <person name="Miyauchi S."/>
            <person name="Viragh M."/>
            <person name="Kuo A."/>
            <person name="Thoen E."/>
            <person name="Andreopoulos B."/>
            <person name="Lu D."/>
            <person name="Skrede I."/>
            <person name="Drula E."/>
            <person name="Henrissat B."/>
            <person name="Morin E."/>
            <person name="Kohler A."/>
            <person name="Barry K."/>
            <person name="LaButti K."/>
            <person name="Morin E."/>
            <person name="Salamov A."/>
            <person name="Lipzen A."/>
            <person name="Mereny Z."/>
            <person name="Hegedus B."/>
            <person name="Baldrian P."/>
            <person name="Stursova M."/>
            <person name="Weitz H."/>
            <person name="Taylor A."/>
            <person name="Grigoriev I.V."/>
            <person name="Nagy L.G."/>
            <person name="Martin F."/>
            <person name="Kauserud H."/>
        </authorList>
    </citation>
    <scope>NUCLEOTIDE SEQUENCE</scope>
    <source>
        <strain evidence="1">CBHHK067</strain>
    </source>
</reference>
<dbReference type="Proteomes" id="UP001221757">
    <property type="component" value="Unassembled WGS sequence"/>
</dbReference>
<keyword evidence="2" id="KW-1185">Reference proteome</keyword>
<dbReference type="EMBL" id="JARKIE010000095">
    <property type="protein sequence ID" value="KAJ7686558.1"/>
    <property type="molecule type" value="Genomic_DNA"/>
</dbReference>
<proteinExistence type="predicted"/>
<comment type="caution">
    <text evidence="1">The sequence shown here is derived from an EMBL/GenBank/DDBJ whole genome shotgun (WGS) entry which is preliminary data.</text>
</comment>
<protein>
    <submittedName>
        <fullName evidence="1">Uncharacterized protein</fullName>
    </submittedName>
</protein>
<gene>
    <name evidence="1" type="ORF">B0H17DRAFT_1204227</name>
</gene>